<accession>A0A699ZLZ0</accession>
<organism evidence="1 2">
    <name type="scientific">Haematococcus lacustris</name>
    <name type="common">Green alga</name>
    <name type="synonym">Haematococcus pluvialis</name>
    <dbReference type="NCBI Taxonomy" id="44745"/>
    <lineage>
        <taxon>Eukaryota</taxon>
        <taxon>Viridiplantae</taxon>
        <taxon>Chlorophyta</taxon>
        <taxon>core chlorophytes</taxon>
        <taxon>Chlorophyceae</taxon>
        <taxon>CS clade</taxon>
        <taxon>Chlamydomonadales</taxon>
        <taxon>Haematococcaceae</taxon>
        <taxon>Haematococcus</taxon>
    </lineage>
</organism>
<comment type="caution">
    <text evidence="1">The sequence shown here is derived from an EMBL/GenBank/DDBJ whole genome shotgun (WGS) entry which is preliminary data.</text>
</comment>
<name>A0A699ZLZ0_HAELA</name>
<sequence>MKCLRTTLLRGQIDALRVCRSSQPEQKPLQLKQHMWQGSDRTSRQFCSLQKGTTTYVPASGPWIGGVEGEAEADPWLREKGRHGVLGGGGTRRGLSVAKRDGRLITLAGLEGVGCEVMGGDGGWAGVGDGELAGVG</sequence>
<keyword evidence="2" id="KW-1185">Reference proteome</keyword>
<evidence type="ECO:0000313" key="1">
    <source>
        <dbReference type="EMBL" id="GFH23817.1"/>
    </source>
</evidence>
<dbReference type="AlphaFoldDB" id="A0A699ZLZ0"/>
<reference evidence="1 2" key="1">
    <citation type="submission" date="2020-02" db="EMBL/GenBank/DDBJ databases">
        <title>Draft genome sequence of Haematococcus lacustris strain NIES-144.</title>
        <authorList>
            <person name="Morimoto D."/>
            <person name="Nakagawa S."/>
            <person name="Yoshida T."/>
            <person name="Sawayama S."/>
        </authorList>
    </citation>
    <scope>NUCLEOTIDE SEQUENCE [LARGE SCALE GENOMIC DNA]</scope>
    <source>
        <strain evidence="1 2">NIES-144</strain>
    </source>
</reference>
<dbReference type="EMBL" id="BLLF01002370">
    <property type="protein sequence ID" value="GFH23817.1"/>
    <property type="molecule type" value="Genomic_DNA"/>
</dbReference>
<protein>
    <submittedName>
        <fullName evidence="1">Uncharacterized protein</fullName>
    </submittedName>
</protein>
<proteinExistence type="predicted"/>
<evidence type="ECO:0000313" key="2">
    <source>
        <dbReference type="Proteomes" id="UP000485058"/>
    </source>
</evidence>
<gene>
    <name evidence="1" type="ORF">HaLaN_21499</name>
</gene>
<dbReference type="Proteomes" id="UP000485058">
    <property type="component" value="Unassembled WGS sequence"/>
</dbReference>